<reference evidence="15" key="3">
    <citation type="journal article" date="2016" name="Gigascience">
        <title>De novo construction of an expanded transcriptome assembly for the western tarnished plant bug, Lygus hesperus.</title>
        <authorList>
            <person name="Tassone E.E."/>
            <person name="Geib S.M."/>
            <person name="Hall B."/>
            <person name="Fabrick J.A."/>
            <person name="Brent C.S."/>
            <person name="Hull J.J."/>
        </authorList>
    </citation>
    <scope>NUCLEOTIDE SEQUENCE</scope>
</reference>
<keyword evidence="11" id="KW-0482">Metalloprotease</keyword>
<evidence type="ECO:0000256" key="10">
    <source>
        <dbReference type="ARBA" id="ARBA00022833"/>
    </source>
</evidence>
<evidence type="ECO:0000256" key="7">
    <source>
        <dbReference type="ARBA" id="ARBA00022723"/>
    </source>
</evidence>
<evidence type="ECO:0000256" key="8">
    <source>
        <dbReference type="ARBA" id="ARBA00022790"/>
    </source>
</evidence>
<feature type="domain" description="MPN" evidence="13">
    <location>
        <begin position="1"/>
        <end position="110"/>
    </location>
</feature>
<evidence type="ECO:0000256" key="1">
    <source>
        <dbReference type="ARBA" id="ARBA00004123"/>
    </source>
</evidence>
<dbReference type="SMART" id="SM00232">
    <property type="entry name" value="JAB_MPN"/>
    <property type="match status" value="1"/>
</dbReference>
<dbReference type="GO" id="GO:0000502">
    <property type="term" value="C:proteasome complex"/>
    <property type="evidence" value="ECO:0007669"/>
    <property type="project" value="UniProtKB-KW"/>
</dbReference>
<dbReference type="PANTHER" id="PTHR10410">
    <property type="entry name" value="EUKARYOTIC TRANSLATION INITIATION FACTOR 3 -RELATED"/>
    <property type="match status" value="1"/>
</dbReference>
<keyword evidence="10" id="KW-0862">Zinc</keyword>
<evidence type="ECO:0000256" key="4">
    <source>
        <dbReference type="ARBA" id="ARBA00014880"/>
    </source>
</evidence>
<dbReference type="GO" id="GO:0008237">
    <property type="term" value="F:metallopeptidase activity"/>
    <property type="evidence" value="ECO:0007669"/>
    <property type="project" value="UniProtKB-KW"/>
</dbReference>
<dbReference type="GO" id="GO:0008180">
    <property type="term" value="C:COP9 signalosome"/>
    <property type="evidence" value="ECO:0007669"/>
    <property type="project" value="UniProtKB-KW"/>
</dbReference>
<dbReference type="Gene3D" id="3.40.140.10">
    <property type="entry name" value="Cytidine Deaminase, domain 2"/>
    <property type="match status" value="1"/>
</dbReference>
<keyword evidence="6" id="KW-0645">Protease</keyword>
<gene>
    <name evidence="14" type="primary">RPN11</name>
    <name evidence="15" type="synonym">RPN11_1</name>
    <name evidence="14" type="ORF">CM83_13346</name>
    <name evidence="15" type="ORF">g.8628</name>
</gene>
<keyword evidence="5" id="KW-0963">Cytoplasm</keyword>
<evidence type="ECO:0000256" key="11">
    <source>
        <dbReference type="ARBA" id="ARBA00023049"/>
    </source>
</evidence>
<evidence type="ECO:0000256" key="12">
    <source>
        <dbReference type="ARBA" id="ARBA00023242"/>
    </source>
</evidence>
<dbReference type="GO" id="GO:0006508">
    <property type="term" value="P:proteolysis"/>
    <property type="evidence" value="ECO:0007669"/>
    <property type="project" value="UniProtKB-KW"/>
</dbReference>
<reference evidence="14" key="2">
    <citation type="submission" date="2014-07" db="EMBL/GenBank/DDBJ databases">
        <authorList>
            <person name="Hull J."/>
        </authorList>
    </citation>
    <scope>NUCLEOTIDE SEQUENCE</scope>
</reference>
<dbReference type="Pfam" id="PF01398">
    <property type="entry name" value="JAB"/>
    <property type="match status" value="1"/>
</dbReference>
<evidence type="ECO:0000256" key="5">
    <source>
        <dbReference type="ARBA" id="ARBA00022490"/>
    </source>
</evidence>
<keyword evidence="7" id="KW-0479">Metal-binding</keyword>
<evidence type="ECO:0000313" key="15">
    <source>
        <dbReference type="EMBL" id="JAQ08301.1"/>
    </source>
</evidence>
<dbReference type="PROSITE" id="PS50249">
    <property type="entry name" value="MPN"/>
    <property type="match status" value="1"/>
</dbReference>
<evidence type="ECO:0000256" key="2">
    <source>
        <dbReference type="ARBA" id="ARBA00004496"/>
    </source>
</evidence>
<dbReference type="InterPro" id="IPR050242">
    <property type="entry name" value="JAMM_MPN+_peptidase_M67A"/>
</dbReference>
<dbReference type="SUPFAM" id="SSF102712">
    <property type="entry name" value="JAB1/MPN domain"/>
    <property type="match status" value="1"/>
</dbReference>
<dbReference type="MEROPS" id="M67.A11"/>
<protein>
    <recommendedName>
        <fullName evidence="4">COP9 signalosome complex subunit 5</fullName>
    </recommendedName>
</protein>
<dbReference type="AlphaFoldDB" id="A0A0A9YTM8"/>
<dbReference type="GO" id="GO:0046872">
    <property type="term" value="F:metal ion binding"/>
    <property type="evidence" value="ECO:0007669"/>
    <property type="project" value="UniProtKB-KW"/>
</dbReference>
<proteinExistence type="inferred from homology"/>
<keyword evidence="8" id="KW-0736">Signalosome</keyword>
<keyword evidence="12" id="KW-0539">Nucleus</keyword>
<evidence type="ECO:0000259" key="13">
    <source>
        <dbReference type="PROSITE" id="PS50249"/>
    </source>
</evidence>
<dbReference type="GO" id="GO:0005737">
    <property type="term" value="C:cytoplasm"/>
    <property type="evidence" value="ECO:0007669"/>
    <property type="project" value="UniProtKB-SubCell"/>
</dbReference>
<evidence type="ECO:0000256" key="3">
    <source>
        <dbReference type="ARBA" id="ARBA00006008"/>
    </source>
</evidence>
<sequence length="175" mass="19793">MLGEIVDEYTINIVDVFAMPQSGTGVSVEAIDPAFQTSMLEMLRQVNRTHVVVGWYHSHPGFGCWLSSVDINTQQSFEQLDKRAIAFVIDPIQSVKGKVVMDCFRLIDQQTLVTGQSARQITSNPSFMNKPSMQAIMHNLNRHYYSLLIGTYKSSLDKNMLLSLHKRNWGTTLQP</sequence>
<dbReference type="EMBL" id="GBHO01010674">
    <property type="protein sequence ID" value="JAG32930.1"/>
    <property type="molecule type" value="Transcribed_RNA"/>
</dbReference>
<evidence type="ECO:0000256" key="6">
    <source>
        <dbReference type="ARBA" id="ARBA00022670"/>
    </source>
</evidence>
<comment type="subcellular location">
    <subcellularLocation>
        <location evidence="2">Cytoplasm</location>
    </subcellularLocation>
    <subcellularLocation>
        <location evidence="1">Nucleus</location>
    </subcellularLocation>
</comment>
<keyword evidence="9" id="KW-0378">Hydrolase</keyword>
<keyword evidence="14" id="KW-0647">Proteasome</keyword>
<organism evidence="14">
    <name type="scientific">Lygus hesperus</name>
    <name type="common">Western plant bug</name>
    <dbReference type="NCBI Taxonomy" id="30085"/>
    <lineage>
        <taxon>Eukaryota</taxon>
        <taxon>Metazoa</taxon>
        <taxon>Ecdysozoa</taxon>
        <taxon>Arthropoda</taxon>
        <taxon>Hexapoda</taxon>
        <taxon>Insecta</taxon>
        <taxon>Pterygota</taxon>
        <taxon>Neoptera</taxon>
        <taxon>Paraneoptera</taxon>
        <taxon>Hemiptera</taxon>
        <taxon>Heteroptera</taxon>
        <taxon>Panheteroptera</taxon>
        <taxon>Cimicomorpha</taxon>
        <taxon>Miridae</taxon>
        <taxon>Mirini</taxon>
        <taxon>Lygus</taxon>
    </lineage>
</organism>
<reference evidence="14" key="1">
    <citation type="journal article" date="2014" name="PLoS ONE">
        <title>Transcriptome-Based Identification of ABC Transporters in the Western Tarnished Plant Bug Lygus hesperus.</title>
        <authorList>
            <person name="Hull J.J."/>
            <person name="Chaney K."/>
            <person name="Geib S.M."/>
            <person name="Fabrick J.A."/>
            <person name="Brent C.S."/>
            <person name="Walsh D."/>
            <person name="Lavine L.C."/>
        </authorList>
    </citation>
    <scope>NUCLEOTIDE SEQUENCE</scope>
</reference>
<accession>A0A0A9YTM8</accession>
<evidence type="ECO:0000256" key="9">
    <source>
        <dbReference type="ARBA" id="ARBA00022801"/>
    </source>
</evidence>
<dbReference type="InterPro" id="IPR037518">
    <property type="entry name" value="MPN"/>
</dbReference>
<dbReference type="FunFam" id="3.40.140.10:FF:000203">
    <property type="entry name" value="COP9 signalosome complex subunit 5"/>
    <property type="match status" value="1"/>
</dbReference>
<evidence type="ECO:0000313" key="14">
    <source>
        <dbReference type="EMBL" id="JAG32930.1"/>
    </source>
</evidence>
<name>A0A0A9YTM8_LYGHE</name>
<comment type="similarity">
    <text evidence="3">Belongs to the peptidase M67A family. CSN5 subfamily.</text>
</comment>
<dbReference type="InterPro" id="IPR000555">
    <property type="entry name" value="JAMM/MPN+_dom"/>
</dbReference>
<dbReference type="EMBL" id="GDHC01010328">
    <property type="protein sequence ID" value="JAQ08301.1"/>
    <property type="molecule type" value="Transcribed_RNA"/>
</dbReference>